<keyword evidence="2" id="KW-0812">Transmembrane</keyword>
<sequence length="250" mass="25442">MSTSSASAPASGSESGSGPESAARDARWPERRLYRTAGLGGIIAVGAWLGQPVVVAVASAAAGDEFATMALLQERPYSGVIEAVIFLGMAVGLFAFVRASSRLVRRRTGPDELTWARVGEAFGYVGAAAWIGVASASLTPFTSVGLGLAETLPDATSQMAVLYANAFLITAFGLTGAIGLGGYAAFLATAGRRAGVIGWPVALIGFAATVALAVPFFVPFSAPWGAVGVLTFVLVAGGAFLLRSRRPAVE</sequence>
<feature type="compositionally biased region" description="Low complexity" evidence="1">
    <location>
        <begin position="1"/>
        <end position="21"/>
    </location>
</feature>
<protein>
    <recommendedName>
        <fullName evidence="5">DUF4386 family protein</fullName>
    </recommendedName>
</protein>
<dbReference type="AlphaFoldDB" id="A0A5S4V957"/>
<dbReference type="EMBL" id="VSSB01000001">
    <property type="protein sequence ID" value="TYL53861.1"/>
    <property type="molecule type" value="Genomic_DNA"/>
</dbReference>
<dbReference type="RefSeq" id="WP_148733327.1">
    <property type="nucleotide sequence ID" value="NZ_VSSB01000001.1"/>
</dbReference>
<evidence type="ECO:0000256" key="1">
    <source>
        <dbReference type="SAM" id="MobiDB-lite"/>
    </source>
</evidence>
<feature type="transmembrane region" description="Helical" evidence="2">
    <location>
        <begin position="80"/>
        <end position="100"/>
    </location>
</feature>
<gene>
    <name evidence="3" type="ORF">FYC51_09545</name>
</gene>
<evidence type="ECO:0000313" key="4">
    <source>
        <dbReference type="Proteomes" id="UP000325243"/>
    </source>
</evidence>
<organism evidence="3 4">
    <name type="scientific">Agromyces mariniharenae</name>
    <dbReference type="NCBI Taxonomy" id="2604423"/>
    <lineage>
        <taxon>Bacteria</taxon>
        <taxon>Bacillati</taxon>
        <taxon>Actinomycetota</taxon>
        <taxon>Actinomycetes</taxon>
        <taxon>Micrococcales</taxon>
        <taxon>Microbacteriaceae</taxon>
        <taxon>Agromyces</taxon>
    </lineage>
</organism>
<keyword evidence="2" id="KW-1133">Transmembrane helix</keyword>
<name>A0A5S4V957_9MICO</name>
<keyword evidence="2" id="KW-0472">Membrane</keyword>
<evidence type="ECO:0000256" key="2">
    <source>
        <dbReference type="SAM" id="Phobius"/>
    </source>
</evidence>
<feature type="transmembrane region" description="Helical" evidence="2">
    <location>
        <begin position="196"/>
        <end position="218"/>
    </location>
</feature>
<evidence type="ECO:0000313" key="3">
    <source>
        <dbReference type="EMBL" id="TYL53861.1"/>
    </source>
</evidence>
<feature type="region of interest" description="Disordered" evidence="1">
    <location>
        <begin position="1"/>
        <end position="25"/>
    </location>
</feature>
<feature type="transmembrane region" description="Helical" evidence="2">
    <location>
        <begin position="121"/>
        <end position="141"/>
    </location>
</feature>
<dbReference type="Proteomes" id="UP000325243">
    <property type="component" value="Unassembled WGS sequence"/>
</dbReference>
<evidence type="ECO:0008006" key="5">
    <source>
        <dbReference type="Google" id="ProtNLM"/>
    </source>
</evidence>
<comment type="caution">
    <text evidence="3">The sequence shown here is derived from an EMBL/GenBank/DDBJ whole genome shotgun (WGS) entry which is preliminary data.</text>
</comment>
<reference evidence="3 4" key="1">
    <citation type="submission" date="2019-08" db="EMBL/GenBank/DDBJ databases">
        <authorList>
            <person name="Hu J."/>
        </authorList>
    </citation>
    <scope>NUCLEOTIDE SEQUENCE [LARGE SCALE GENOMIC DNA]</scope>
    <source>
        <strain evidence="3 4">NEAU-184</strain>
    </source>
</reference>
<proteinExistence type="predicted"/>
<feature type="transmembrane region" description="Helical" evidence="2">
    <location>
        <begin position="161"/>
        <end position="184"/>
    </location>
</feature>
<keyword evidence="4" id="KW-1185">Reference proteome</keyword>
<feature type="transmembrane region" description="Helical" evidence="2">
    <location>
        <begin position="224"/>
        <end position="242"/>
    </location>
</feature>
<accession>A0A5S4V957</accession>
<feature type="transmembrane region" description="Helical" evidence="2">
    <location>
        <begin position="37"/>
        <end position="60"/>
    </location>
</feature>